<proteinExistence type="predicted"/>
<name>A0A6J4LJH8_9CYAN</name>
<protein>
    <submittedName>
        <fullName evidence="1">Uncharacterized protein</fullName>
    </submittedName>
</protein>
<dbReference type="EMBL" id="CADCTZ010000329">
    <property type="protein sequence ID" value="CAA9333435.1"/>
    <property type="molecule type" value="Genomic_DNA"/>
</dbReference>
<dbReference type="AlphaFoldDB" id="A0A6J4LJH8"/>
<gene>
    <name evidence="1" type="ORF">AVDCRST_MAG84-1987</name>
</gene>
<reference evidence="1" key="1">
    <citation type="submission" date="2020-02" db="EMBL/GenBank/DDBJ databases">
        <authorList>
            <person name="Meier V. D."/>
        </authorList>
    </citation>
    <scope>NUCLEOTIDE SEQUENCE</scope>
    <source>
        <strain evidence="1">AVDCRST_MAG84</strain>
    </source>
</reference>
<sequence>MGKWESGGEEEGEREREKERGRVGEFFFCISAFCLRKPSVECLVRSAFGSLLPSSF</sequence>
<evidence type="ECO:0000313" key="1">
    <source>
        <dbReference type="EMBL" id="CAA9333435.1"/>
    </source>
</evidence>
<accession>A0A6J4LJH8</accession>
<organism evidence="1">
    <name type="scientific">uncultured Microcoleus sp</name>
    <dbReference type="NCBI Taxonomy" id="259945"/>
    <lineage>
        <taxon>Bacteria</taxon>
        <taxon>Bacillati</taxon>
        <taxon>Cyanobacteriota</taxon>
        <taxon>Cyanophyceae</taxon>
        <taxon>Oscillatoriophycideae</taxon>
        <taxon>Oscillatoriales</taxon>
        <taxon>Microcoleaceae</taxon>
        <taxon>Microcoleus</taxon>
        <taxon>environmental samples</taxon>
    </lineage>
</organism>